<dbReference type="AlphaFoldDB" id="A0AAU9N4X8"/>
<dbReference type="EMBL" id="CAKMRJ010002673">
    <property type="protein sequence ID" value="CAH1429330.1"/>
    <property type="molecule type" value="Genomic_DNA"/>
</dbReference>
<gene>
    <name evidence="2" type="ORF">LVIROSA_LOCUS16197</name>
</gene>
<comment type="caution">
    <text evidence="2">The sequence shown here is derived from an EMBL/GenBank/DDBJ whole genome shotgun (WGS) entry which is preliminary data.</text>
</comment>
<feature type="compositionally biased region" description="Basic and acidic residues" evidence="1">
    <location>
        <begin position="153"/>
        <end position="172"/>
    </location>
</feature>
<feature type="compositionally biased region" description="Low complexity" evidence="1">
    <location>
        <begin position="173"/>
        <end position="182"/>
    </location>
</feature>
<evidence type="ECO:0000313" key="3">
    <source>
        <dbReference type="Proteomes" id="UP001157418"/>
    </source>
</evidence>
<feature type="compositionally biased region" description="Basic and acidic residues" evidence="1">
    <location>
        <begin position="86"/>
        <end position="145"/>
    </location>
</feature>
<keyword evidence="3" id="KW-1185">Reference proteome</keyword>
<proteinExistence type="predicted"/>
<feature type="region of interest" description="Disordered" evidence="1">
    <location>
        <begin position="1"/>
        <end position="200"/>
    </location>
</feature>
<evidence type="ECO:0000313" key="2">
    <source>
        <dbReference type="EMBL" id="CAH1429330.1"/>
    </source>
</evidence>
<sequence length="409" mass="44127">MGRTYPPPKGLGDGRGGSIDKSVKKTISYSGDVRGGSIDKGGKKAISYSGDGRGGGIDKGGKKKAVSYSGDRGGTRGSNDVGGMRGMRDGSDRGGMRDGSDRGGVRDGSERGGLRYGSDRGGMRDGSDRGGMRDGSHKGGMRDGSNRGGMGDGSDRGGMRDGSDRGGMRDGKGSQMSSSGSGTFHDPYGPDTIFDKEDFASDGDSGGGGFMMNLCIVRSQGIYQWPESEEDKIFEGFKNVLNRRYRDIINGARKASALAAKNAGHVFPPGETYDFSVMRDFPPTWITSDVWQALCTIWDTDTWRNISESGKRNRNSSVNGSISKKAKGEDPLWGDVFKQTHLEKSAKVKLASGELIGSQPEHWVNEKSWTVFINELESMLEREVKKREEIEANFEVTRGHGKSSSWKNE</sequence>
<protein>
    <submittedName>
        <fullName evidence="2">Uncharacterized protein</fullName>
    </submittedName>
</protein>
<dbReference type="Proteomes" id="UP001157418">
    <property type="component" value="Unassembled WGS sequence"/>
</dbReference>
<reference evidence="2 3" key="1">
    <citation type="submission" date="2022-01" db="EMBL/GenBank/DDBJ databases">
        <authorList>
            <person name="Xiong W."/>
            <person name="Schranz E."/>
        </authorList>
    </citation>
    <scope>NUCLEOTIDE SEQUENCE [LARGE SCALE GENOMIC DNA]</scope>
</reference>
<evidence type="ECO:0000256" key="1">
    <source>
        <dbReference type="SAM" id="MobiDB-lite"/>
    </source>
</evidence>
<name>A0AAU9N4X8_9ASTR</name>
<accession>A0AAU9N4X8</accession>
<organism evidence="2 3">
    <name type="scientific">Lactuca virosa</name>
    <dbReference type="NCBI Taxonomy" id="75947"/>
    <lineage>
        <taxon>Eukaryota</taxon>
        <taxon>Viridiplantae</taxon>
        <taxon>Streptophyta</taxon>
        <taxon>Embryophyta</taxon>
        <taxon>Tracheophyta</taxon>
        <taxon>Spermatophyta</taxon>
        <taxon>Magnoliopsida</taxon>
        <taxon>eudicotyledons</taxon>
        <taxon>Gunneridae</taxon>
        <taxon>Pentapetalae</taxon>
        <taxon>asterids</taxon>
        <taxon>campanulids</taxon>
        <taxon>Asterales</taxon>
        <taxon>Asteraceae</taxon>
        <taxon>Cichorioideae</taxon>
        <taxon>Cichorieae</taxon>
        <taxon>Lactucinae</taxon>
        <taxon>Lactuca</taxon>
    </lineage>
</organism>